<feature type="compositionally biased region" description="Basic and acidic residues" evidence="4">
    <location>
        <begin position="190"/>
        <end position="230"/>
    </location>
</feature>
<feature type="domain" description="RRM" evidence="5">
    <location>
        <begin position="270"/>
        <end position="349"/>
    </location>
</feature>
<gene>
    <name evidence="6" type="primary">HNRNPF</name>
    <name evidence="6" type="ORF">AWC38_SpisGene10194</name>
</gene>
<keyword evidence="7" id="KW-1185">Reference proteome</keyword>
<proteinExistence type="predicted"/>
<reference evidence="7" key="1">
    <citation type="journal article" date="2017" name="bioRxiv">
        <title>Comparative analysis of the genomes of Stylophora pistillata and Acropora digitifera provides evidence for extensive differences between species of corals.</title>
        <authorList>
            <person name="Voolstra C.R."/>
            <person name="Li Y."/>
            <person name="Liew Y.J."/>
            <person name="Baumgarten S."/>
            <person name="Zoccola D."/>
            <person name="Flot J.-F."/>
            <person name="Tambutte S."/>
            <person name="Allemand D."/>
            <person name="Aranda M."/>
        </authorList>
    </citation>
    <scope>NUCLEOTIDE SEQUENCE [LARGE SCALE GENOMIC DNA]</scope>
</reference>
<feature type="compositionally biased region" description="Basic and acidic residues" evidence="4">
    <location>
        <begin position="126"/>
        <end position="136"/>
    </location>
</feature>
<evidence type="ECO:0000256" key="1">
    <source>
        <dbReference type="ARBA" id="ARBA00022737"/>
    </source>
</evidence>
<evidence type="ECO:0000313" key="6">
    <source>
        <dbReference type="EMBL" id="PFX25184.1"/>
    </source>
</evidence>
<evidence type="ECO:0000256" key="2">
    <source>
        <dbReference type="ARBA" id="ARBA00022884"/>
    </source>
</evidence>
<dbReference type="CDD" id="cd12254">
    <property type="entry name" value="RRM_hnRNPH_ESRPs_RBM12_like"/>
    <property type="match status" value="1"/>
</dbReference>
<feature type="region of interest" description="Disordered" evidence="4">
    <location>
        <begin position="105"/>
        <end position="243"/>
    </location>
</feature>
<comment type="caution">
    <text evidence="6">The sequence shown here is derived from an EMBL/GenBank/DDBJ whole genome shotgun (WGS) entry which is preliminary data.</text>
</comment>
<dbReference type="InterPro" id="IPR012677">
    <property type="entry name" value="Nucleotide-bd_a/b_plait_sf"/>
</dbReference>
<protein>
    <submittedName>
        <fullName evidence="6">Heterogeneous nuclear ribonucleoprotein F</fullName>
    </submittedName>
</protein>
<evidence type="ECO:0000259" key="5">
    <source>
        <dbReference type="PROSITE" id="PS50102"/>
    </source>
</evidence>
<keyword evidence="2 3" id="KW-0694">RNA-binding</keyword>
<feature type="compositionally biased region" description="Basic and acidic residues" evidence="4">
    <location>
        <begin position="105"/>
        <end position="119"/>
    </location>
</feature>
<dbReference type="EMBL" id="LSMT01000157">
    <property type="protein sequence ID" value="PFX25184.1"/>
    <property type="molecule type" value="Genomic_DNA"/>
</dbReference>
<dbReference type="SMART" id="SM00360">
    <property type="entry name" value="RRM"/>
    <property type="match status" value="3"/>
</dbReference>
<dbReference type="OrthoDB" id="2588702at2759"/>
<dbReference type="InterPro" id="IPR035979">
    <property type="entry name" value="RBD_domain_sf"/>
</dbReference>
<evidence type="ECO:0000313" key="7">
    <source>
        <dbReference type="Proteomes" id="UP000225706"/>
    </source>
</evidence>
<dbReference type="PANTHER" id="PTHR13976">
    <property type="entry name" value="HETEROGENEOUS NUCLEAR RIBONUCLEOPROTEIN-RELATED"/>
    <property type="match status" value="1"/>
</dbReference>
<dbReference type="PROSITE" id="PS50102">
    <property type="entry name" value="RRM"/>
    <property type="match status" value="3"/>
</dbReference>
<dbReference type="Pfam" id="PF00076">
    <property type="entry name" value="RRM_1"/>
    <property type="match status" value="2"/>
</dbReference>
<dbReference type="SUPFAM" id="SSF54928">
    <property type="entry name" value="RNA-binding domain, RBD"/>
    <property type="match status" value="2"/>
</dbReference>
<sequence>MFKFDMVVIIKMKGLPWEATAREIRQFYRGLDISEDDIHLAPSQEGKASGFAFACFKKDDEARKAMFRNGNYVGKRYIELVLSSQSEMDKILSEGVRFRRFEGERPPIKDIKSQTEIKSRSNGLKESSRSSRDIPRRSRSRSPIRNSSAVDGSKSQRDHSALSERRETKKFSERSSLRNVNVRGVNGLSTKRDEQDRRGRDKEKRRDFDKSVDRRRPRSYSKDKEGKGTQRETSFANGRREMTNGFRRVLMSSLNRSRHDSTSRDGSKSTWVHITSLPYSVTEDEIVQFFSGLNVLNVQLMFHTSGPYAGKNNGEAFVEFRTVGDRIQGEDRNRQYLKRRSVGVKQCSLEDVLAALENRDSWTPQEPAVTRPSFSPESTMYSVGNMNGESQNLSAADMGMANVVMNSPGKIPIPPNEVGGMDGQVNPLNQLAAGANISMNDIQAGCVIGMRNLPSTVSAEEILDFFYGFPIIPDSIRIHYLAPGRSSGDAMVTLPTSGEAHSAIKQLNNKPVGKRKVQLFLV</sequence>
<dbReference type="GO" id="GO:1990904">
    <property type="term" value="C:ribonucleoprotein complex"/>
    <property type="evidence" value="ECO:0007669"/>
    <property type="project" value="UniProtKB-KW"/>
</dbReference>
<name>A0A2B4S3A0_STYPI</name>
<feature type="domain" description="RRM" evidence="5">
    <location>
        <begin position="8"/>
        <end position="85"/>
    </location>
</feature>
<evidence type="ECO:0000256" key="4">
    <source>
        <dbReference type="SAM" id="MobiDB-lite"/>
    </source>
</evidence>
<dbReference type="Proteomes" id="UP000225706">
    <property type="component" value="Unassembled WGS sequence"/>
</dbReference>
<organism evidence="6 7">
    <name type="scientific">Stylophora pistillata</name>
    <name type="common">Smooth cauliflower coral</name>
    <dbReference type="NCBI Taxonomy" id="50429"/>
    <lineage>
        <taxon>Eukaryota</taxon>
        <taxon>Metazoa</taxon>
        <taxon>Cnidaria</taxon>
        <taxon>Anthozoa</taxon>
        <taxon>Hexacorallia</taxon>
        <taxon>Scleractinia</taxon>
        <taxon>Astrocoeniina</taxon>
        <taxon>Pocilloporidae</taxon>
        <taxon>Stylophora</taxon>
    </lineage>
</organism>
<keyword evidence="6" id="KW-0687">Ribonucleoprotein</keyword>
<dbReference type="InterPro" id="IPR000504">
    <property type="entry name" value="RRM_dom"/>
</dbReference>
<dbReference type="GO" id="GO:0003723">
    <property type="term" value="F:RNA binding"/>
    <property type="evidence" value="ECO:0007669"/>
    <property type="project" value="UniProtKB-UniRule"/>
</dbReference>
<dbReference type="InterPro" id="IPR050666">
    <property type="entry name" value="ESRP"/>
</dbReference>
<dbReference type="AlphaFoldDB" id="A0A2B4S3A0"/>
<dbReference type="Gene3D" id="3.30.70.330">
    <property type="match status" value="3"/>
</dbReference>
<keyword evidence="1" id="KW-0677">Repeat</keyword>
<feature type="compositionally biased region" description="Basic and acidic residues" evidence="4">
    <location>
        <begin position="154"/>
        <end position="176"/>
    </location>
</feature>
<evidence type="ECO:0000256" key="3">
    <source>
        <dbReference type="PROSITE-ProRule" id="PRU00176"/>
    </source>
</evidence>
<accession>A0A2B4S3A0</accession>
<feature type="domain" description="RRM" evidence="5">
    <location>
        <begin position="446"/>
        <end position="522"/>
    </location>
</feature>